<accession>A0A0B6ZPY2</accession>
<feature type="non-terminal residue" evidence="1">
    <location>
        <position position="49"/>
    </location>
</feature>
<name>A0A0B6ZPY2_9EUPU</name>
<organism evidence="1">
    <name type="scientific">Arion vulgaris</name>
    <dbReference type="NCBI Taxonomy" id="1028688"/>
    <lineage>
        <taxon>Eukaryota</taxon>
        <taxon>Metazoa</taxon>
        <taxon>Spiralia</taxon>
        <taxon>Lophotrochozoa</taxon>
        <taxon>Mollusca</taxon>
        <taxon>Gastropoda</taxon>
        <taxon>Heterobranchia</taxon>
        <taxon>Euthyneura</taxon>
        <taxon>Panpulmonata</taxon>
        <taxon>Eupulmonata</taxon>
        <taxon>Stylommatophora</taxon>
        <taxon>Helicina</taxon>
        <taxon>Arionoidea</taxon>
        <taxon>Arionidae</taxon>
        <taxon>Arion</taxon>
    </lineage>
</organism>
<dbReference type="AlphaFoldDB" id="A0A0B6ZPY2"/>
<gene>
    <name evidence="1" type="primary">ORF74929</name>
</gene>
<reference evidence="1" key="1">
    <citation type="submission" date="2014-12" db="EMBL/GenBank/DDBJ databases">
        <title>Insight into the proteome of Arion vulgaris.</title>
        <authorList>
            <person name="Aradska J."/>
            <person name="Bulat T."/>
            <person name="Smidak R."/>
            <person name="Sarate P."/>
            <person name="Gangsoo J."/>
            <person name="Sialana F."/>
            <person name="Bilban M."/>
            <person name="Lubec G."/>
        </authorList>
    </citation>
    <scope>NUCLEOTIDE SEQUENCE</scope>
    <source>
        <tissue evidence="1">Skin</tissue>
    </source>
</reference>
<dbReference type="EMBL" id="HACG01023748">
    <property type="protein sequence ID" value="CEK70613.1"/>
    <property type="molecule type" value="Transcribed_RNA"/>
</dbReference>
<evidence type="ECO:0000313" key="1">
    <source>
        <dbReference type="EMBL" id="CEK70613.1"/>
    </source>
</evidence>
<proteinExistence type="predicted"/>
<sequence length="49" mass="5811">MKYSCVRKEIRAHMIIHRSEVVIVQPITFSDILHTHAQRMFPEPSHNLL</sequence>
<protein>
    <submittedName>
        <fullName evidence="1">Uncharacterized protein</fullName>
    </submittedName>
</protein>